<accession>G4CS82</accession>
<evidence type="ECO:0008006" key="4">
    <source>
        <dbReference type="Google" id="ProtNLM"/>
    </source>
</evidence>
<organism evidence="2 3">
    <name type="scientific">Neisseria wadsworthii 9715</name>
    <dbReference type="NCBI Taxonomy" id="1030841"/>
    <lineage>
        <taxon>Bacteria</taxon>
        <taxon>Pseudomonadati</taxon>
        <taxon>Pseudomonadota</taxon>
        <taxon>Betaproteobacteria</taxon>
        <taxon>Neisseriales</taxon>
        <taxon>Neisseriaceae</taxon>
        <taxon>Neisseria</taxon>
    </lineage>
</organism>
<dbReference type="RefSeq" id="WP_009117083.1">
    <property type="nucleotide sequence ID" value="NZ_JH165159.1"/>
</dbReference>
<evidence type="ECO:0000313" key="3">
    <source>
        <dbReference type="Proteomes" id="UP000005336"/>
    </source>
</evidence>
<keyword evidence="3" id="KW-1185">Reference proteome</keyword>
<gene>
    <name evidence="2" type="ORF">HMPREF9370_1942</name>
</gene>
<evidence type="ECO:0000313" key="2">
    <source>
        <dbReference type="EMBL" id="EGZ44865.1"/>
    </source>
</evidence>
<keyword evidence="1" id="KW-0732">Signal</keyword>
<dbReference type="EMBL" id="AGAZ01000064">
    <property type="protein sequence ID" value="EGZ44865.1"/>
    <property type="molecule type" value="Genomic_DNA"/>
</dbReference>
<reference evidence="2 3" key="1">
    <citation type="submission" date="2011-06" db="EMBL/GenBank/DDBJ databases">
        <authorList>
            <person name="Muzny D."/>
            <person name="Qin X."/>
            <person name="Deng J."/>
            <person name="Jiang H."/>
            <person name="Liu Y."/>
            <person name="Qu J."/>
            <person name="Song X.-Z."/>
            <person name="Zhang L."/>
            <person name="Thornton R."/>
            <person name="Coyle M."/>
            <person name="Francisco L."/>
            <person name="Jackson L."/>
            <person name="Javaid M."/>
            <person name="Korchina V."/>
            <person name="Kovar C."/>
            <person name="Mata R."/>
            <person name="Mathew T."/>
            <person name="Ngo R."/>
            <person name="Nguyen L."/>
            <person name="Nguyen N."/>
            <person name="Okwuonu G."/>
            <person name="Ongeri F."/>
            <person name="Pham C."/>
            <person name="Simmons D."/>
            <person name="Wilczek-Boney K."/>
            <person name="Hale W."/>
            <person name="Jakkamsetti A."/>
            <person name="Pham P."/>
            <person name="Ruth R."/>
            <person name="San Lucas F."/>
            <person name="Warren J."/>
            <person name="Zhang J."/>
            <person name="Zhao Z."/>
            <person name="Zhou C."/>
            <person name="Zhu D."/>
            <person name="Lee S."/>
            <person name="Bess C."/>
            <person name="Blankenburg K."/>
            <person name="Forbes L."/>
            <person name="Fu Q."/>
            <person name="Gubbala S."/>
            <person name="Hirani K."/>
            <person name="Jayaseelan J.C."/>
            <person name="Lara F."/>
            <person name="Munidasa M."/>
            <person name="Palculict T."/>
            <person name="Patil S."/>
            <person name="Pu L.-L."/>
            <person name="Saada N."/>
            <person name="Tang L."/>
            <person name="Weissenberger G."/>
            <person name="Zhu Y."/>
            <person name="Hemphill L."/>
            <person name="Shang Y."/>
            <person name="Youmans B."/>
            <person name="Ayvaz T."/>
            <person name="Ross M."/>
            <person name="Santibanez J."/>
            <person name="Aqrawi P."/>
            <person name="Gross S."/>
            <person name="Joshi V."/>
            <person name="Fowler G."/>
            <person name="Nazareth L."/>
            <person name="Reid J."/>
            <person name="Worley K."/>
            <person name="Petrosino J."/>
            <person name="Highlander S."/>
            <person name="Gibbs R."/>
        </authorList>
    </citation>
    <scope>NUCLEOTIDE SEQUENCE [LARGE SCALE GENOMIC DNA]</scope>
    <source>
        <strain evidence="2 3">9715</strain>
    </source>
</reference>
<dbReference type="STRING" id="1030841.HMPREF9370_1942"/>
<name>G4CS82_9NEIS</name>
<proteinExistence type="predicted"/>
<dbReference type="HOGENOM" id="CLU_1395050_0_0_4"/>
<feature type="signal peptide" evidence="1">
    <location>
        <begin position="1"/>
        <end position="20"/>
    </location>
</feature>
<dbReference type="Proteomes" id="UP000005336">
    <property type="component" value="Unassembled WGS sequence"/>
</dbReference>
<comment type="caution">
    <text evidence="2">The sequence shown here is derived from an EMBL/GenBank/DDBJ whole genome shotgun (WGS) entry which is preliminary data.</text>
</comment>
<sequence length="195" mass="22409">MWLKNTLICMTTISVLSACAALEKRAEETRKIVTAKLETFSNQLIKEDQPYATLRFYPPVSRHYGYGTLDPTPINIIKFDKTMLSGYEEEFGFLSSYQVLQTPHIPLKVPTGSHSFIAGVANSSIGYVKFNDVNFEAGKHYILKTVKYDRKKRRSTWQIYEYTLDTRFDLNERESVILGQPVSDQQIDGHKKDIL</sequence>
<dbReference type="PROSITE" id="PS51257">
    <property type="entry name" value="PROKAR_LIPOPROTEIN"/>
    <property type="match status" value="1"/>
</dbReference>
<dbReference type="AlphaFoldDB" id="G4CS82"/>
<protein>
    <recommendedName>
        <fullName evidence="4">Lipoprotein</fullName>
    </recommendedName>
</protein>
<evidence type="ECO:0000256" key="1">
    <source>
        <dbReference type="SAM" id="SignalP"/>
    </source>
</evidence>
<feature type="chain" id="PRO_5003462138" description="Lipoprotein" evidence="1">
    <location>
        <begin position="21"/>
        <end position="195"/>
    </location>
</feature>